<keyword evidence="1" id="KW-0812">Transmembrane</keyword>
<proteinExistence type="predicted"/>
<sequence length="393" mass="42685">MRRLLSIIKGYLLLIGILAHVGFITVWLLRPDVIDTIRTRMTAKLIEQVPMLASVSTNAMTLITWEQVRQQLPAWQPLPLLITSNPPTPNTARIGDRTFDLLTDAAAALQPDDTLDIGAGIYNTPLVITADNVTIIGHGHVILEHGTAEGKGNILIKGNGVKLRNIECRLISVPDRNGACVRLEGENLFLDHVYFHDGEQGLLTGGLPGFVHIRDSRFERLGAGGLAHAVYMGKEGKLLIEKSWFLASKDQGHEIKSRAHMTTISDSLIASLSGDDSRLIDISNGGQLVVENSILAQGPNSSNGDAIGFALEGSAAPGQENVILRNNVILLERHGNNRLLHLGNDQVQVTVTDNVIVSEQPTGYESGNMIFKTRAELGLPPYPALPLERQTNL</sequence>
<accession>A0A839HG23</accession>
<dbReference type="InterPro" id="IPR011050">
    <property type="entry name" value="Pectin_lyase_fold/virulence"/>
</dbReference>
<evidence type="ECO:0008006" key="4">
    <source>
        <dbReference type="Google" id="ProtNLM"/>
    </source>
</evidence>
<organism evidence="2 3">
    <name type="scientific">Thiospirillum jenense</name>
    <dbReference type="NCBI Taxonomy" id="1653858"/>
    <lineage>
        <taxon>Bacteria</taxon>
        <taxon>Pseudomonadati</taxon>
        <taxon>Pseudomonadota</taxon>
        <taxon>Gammaproteobacteria</taxon>
        <taxon>Chromatiales</taxon>
        <taxon>Chromatiaceae</taxon>
        <taxon>Thiospirillum</taxon>
    </lineage>
</organism>
<evidence type="ECO:0000313" key="2">
    <source>
        <dbReference type="EMBL" id="MBB1126266.1"/>
    </source>
</evidence>
<keyword evidence="3" id="KW-1185">Reference proteome</keyword>
<gene>
    <name evidence="2" type="ORF">HUK38_08480</name>
</gene>
<dbReference type="EMBL" id="JABVCQ010000016">
    <property type="protein sequence ID" value="MBB1126266.1"/>
    <property type="molecule type" value="Genomic_DNA"/>
</dbReference>
<comment type="caution">
    <text evidence="2">The sequence shown here is derived from an EMBL/GenBank/DDBJ whole genome shotgun (WGS) entry which is preliminary data.</text>
</comment>
<evidence type="ECO:0000256" key="1">
    <source>
        <dbReference type="SAM" id="Phobius"/>
    </source>
</evidence>
<dbReference type="AlphaFoldDB" id="A0A839HG23"/>
<dbReference type="Gene3D" id="2.160.20.10">
    <property type="entry name" value="Single-stranded right-handed beta-helix, Pectin lyase-like"/>
    <property type="match status" value="1"/>
</dbReference>
<evidence type="ECO:0000313" key="3">
    <source>
        <dbReference type="Proteomes" id="UP000548632"/>
    </source>
</evidence>
<dbReference type="InterPro" id="IPR012334">
    <property type="entry name" value="Pectin_lyas_fold"/>
</dbReference>
<keyword evidence="1" id="KW-1133">Transmembrane helix</keyword>
<keyword evidence="1" id="KW-0472">Membrane</keyword>
<dbReference type="Proteomes" id="UP000548632">
    <property type="component" value="Unassembled WGS sequence"/>
</dbReference>
<dbReference type="SUPFAM" id="SSF51126">
    <property type="entry name" value="Pectin lyase-like"/>
    <property type="match status" value="1"/>
</dbReference>
<dbReference type="RefSeq" id="WP_182583896.1">
    <property type="nucleotide sequence ID" value="NZ_JABVCQ010000016.1"/>
</dbReference>
<protein>
    <recommendedName>
        <fullName evidence="4">Right handed beta helix domain-containing protein</fullName>
    </recommendedName>
</protein>
<name>A0A839HG23_9GAMM</name>
<feature type="transmembrane region" description="Helical" evidence="1">
    <location>
        <begin position="12"/>
        <end position="29"/>
    </location>
</feature>
<reference evidence="2 3" key="1">
    <citation type="journal article" date="2020" name="Arch. Microbiol.">
        <title>The genome sequence of the giant phototrophic gammaproteobacterium Thiospirillum jenense gives insight into its physiological properties and phylogenetic relationships.</title>
        <authorList>
            <person name="Imhoff J.F."/>
            <person name="Meyer T.E."/>
            <person name="Kyndt J.A."/>
        </authorList>
    </citation>
    <scope>NUCLEOTIDE SEQUENCE [LARGE SCALE GENOMIC DNA]</scope>
    <source>
        <strain evidence="2 3">DSM 216</strain>
    </source>
</reference>